<name>A0AAU8BUT7_9VIRU</name>
<proteinExistence type="predicted"/>
<organism evidence="1">
    <name type="scientific">Salmonella phage PMBT27</name>
    <dbReference type="NCBI Taxonomy" id="3137285"/>
    <lineage>
        <taxon>Viruses</taxon>
    </lineage>
</organism>
<dbReference type="EMBL" id="PP554578">
    <property type="protein sequence ID" value="XCD29566.1"/>
    <property type="molecule type" value="Genomic_DNA"/>
</dbReference>
<accession>A0AAU8BUT7</accession>
<sequence>MITFCIFNTPVYWGDYSTIAPRYFETLLDYNPLGVSLNITVIQIVKEQLLRGTS</sequence>
<reference evidence="1" key="1">
    <citation type="submission" date="2024-03" db="EMBL/GenBank/DDBJ databases">
        <title>This phage originates from the Bacteriophage catalogue of the Bacteriophage Competence Centre, Department of Microbiology und Biotechnology, Max Rubner-Institut, Kiel, Germany.</title>
        <authorList>
            <person name="Sprotte S."/>
            <person name="Brinks E."/>
        </authorList>
    </citation>
    <scope>NUCLEOTIDE SEQUENCE</scope>
</reference>
<evidence type="ECO:0000313" key="1">
    <source>
        <dbReference type="EMBL" id="XCD29566.1"/>
    </source>
</evidence>
<protein>
    <submittedName>
        <fullName evidence="1">Uncharacterized protein</fullName>
    </submittedName>
</protein>